<sequence>MADAGHRPRRGGGSGGGGGGGGGGGQFNNRKRRYRDDDNYDGGRYQRRRHEEPLAAQLAKQVKTIAEAPHRRTDDDILNIAKMITENYFDSDVTNSFLDLAVALTLEQPLKIPFVAAIVLQTNTQKPEFTEEVLKKISEALQANINQGCWREVKLLMRFLACLQGLFMGDGIFPFLEELFNRAAELQTQSSEDLLGLELVKIILYTIAYTMASSATDCESLAASLLDKTGVIASEDQDPELLKYLSLVDPFPSSDATAVSHESALVLLQKHMLEESKRNWLLPCLPRPWKISQPAGEEDALASAQKHPLPTLELPTPLQIGPRQIFPEIYFSVYADQDIDTVPPSSDPGALLIRDALSDAINIAHFNRNHVAKVLIDADCYFAPDTFVKRATAFDKIREVAGDKSTWKPEDIIVDASFAQLLRLPTPEHKPVFYHSVLTESCKLAPAAVAPSLGRAIRYLYRNVDRMDLDIANRFLDWFAHHLSNFGFTWKWTEWVDDVELPHVHPKKAFILDALDKEIRLSFAARIKGVLPDPYKPLIAKEKELDSPDFKYSDPSTPFAAEATELMTGIKQKADDAEIAAIFSKIEQEASNAGLRNPKLASTDAYMTSICYIGSKTLSHAVALIERCRERLTTIANESPECQKQIITSVMEFWKHQTGTGVFLVDKMLNYGFITPMMVVEWALIDNVNRGVILTKNWCYELIVKTTGKVVSRVRQVVEKIRDPTLSDEERATLQAALVSEMASMKNLFAAVEDAVSSVANGSEDGMMESSDALREEEEGLLKKWGEKWVRVFRRRAAVEESWVKEELAKPLPELPAEPIEEVKMEDVAAEPKEENEGRNGARGGDVNGADGADGIE</sequence>
<reference evidence="1" key="1">
    <citation type="submission" date="2022-10" db="EMBL/GenBank/DDBJ databases">
        <title>Culturing micro-colonial fungi from biological soil crusts in the Mojave desert and describing Neophaeococcomyces mojavensis, and introducing the new genera and species Taxawa tesnikishii.</title>
        <authorList>
            <person name="Kurbessoian T."/>
            <person name="Stajich J.E."/>
        </authorList>
    </citation>
    <scope>NUCLEOTIDE SEQUENCE</scope>
    <source>
        <strain evidence="1">JES_112</strain>
    </source>
</reference>
<protein>
    <submittedName>
        <fullName evidence="1">Nuclear cap-binding protein subunit 1</fullName>
    </submittedName>
</protein>
<keyword evidence="2" id="KW-1185">Reference proteome</keyword>
<name>A0ACC3AES7_9EURO</name>
<dbReference type="EMBL" id="JAPDRQ010000029">
    <property type="protein sequence ID" value="KAJ9660676.1"/>
    <property type="molecule type" value="Genomic_DNA"/>
</dbReference>
<dbReference type="Proteomes" id="UP001172386">
    <property type="component" value="Unassembled WGS sequence"/>
</dbReference>
<proteinExistence type="predicted"/>
<evidence type="ECO:0000313" key="1">
    <source>
        <dbReference type="EMBL" id="KAJ9660676.1"/>
    </source>
</evidence>
<evidence type="ECO:0000313" key="2">
    <source>
        <dbReference type="Proteomes" id="UP001172386"/>
    </source>
</evidence>
<comment type="caution">
    <text evidence="1">The sequence shown here is derived from an EMBL/GenBank/DDBJ whole genome shotgun (WGS) entry which is preliminary data.</text>
</comment>
<organism evidence="1 2">
    <name type="scientific">Neophaeococcomyces mojaviensis</name>
    <dbReference type="NCBI Taxonomy" id="3383035"/>
    <lineage>
        <taxon>Eukaryota</taxon>
        <taxon>Fungi</taxon>
        <taxon>Dikarya</taxon>
        <taxon>Ascomycota</taxon>
        <taxon>Pezizomycotina</taxon>
        <taxon>Eurotiomycetes</taxon>
        <taxon>Chaetothyriomycetidae</taxon>
        <taxon>Chaetothyriales</taxon>
        <taxon>Chaetothyriales incertae sedis</taxon>
        <taxon>Neophaeococcomyces</taxon>
    </lineage>
</organism>
<accession>A0ACC3AES7</accession>
<gene>
    <name evidence="1" type="primary">cbc1</name>
    <name evidence="1" type="ORF">H2198_002419</name>
</gene>